<organism evidence="1 2">
    <name type="scientific">Candidatus Accumulibacter vicinus</name>
    <dbReference type="NCBI Taxonomy" id="2954382"/>
    <lineage>
        <taxon>Bacteria</taxon>
        <taxon>Pseudomonadati</taxon>
        <taxon>Pseudomonadota</taxon>
        <taxon>Betaproteobacteria</taxon>
        <taxon>Candidatus Accumulibacter</taxon>
    </lineage>
</organism>
<dbReference type="RefSeq" id="WP_034931130.1">
    <property type="nucleotide sequence ID" value="NZ_JDSS02000052.1"/>
</dbReference>
<evidence type="ECO:0000313" key="1">
    <source>
        <dbReference type="EMBL" id="KFB66049.1"/>
    </source>
</evidence>
<protein>
    <submittedName>
        <fullName evidence="1">Uncharacterized protein</fullName>
    </submittedName>
</protein>
<dbReference type="AlphaFoldDB" id="A0A084XUA5"/>
<dbReference type="Proteomes" id="UP000019812">
    <property type="component" value="Unassembled WGS sequence"/>
</dbReference>
<gene>
    <name evidence="1" type="ORF">CAPSK01_004652</name>
</gene>
<reference evidence="1 2" key="1">
    <citation type="submission" date="2014-07" db="EMBL/GenBank/DDBJ databases">
        <title>Expanding our view of genomic diversity in Candidatus Accumulibacter clades.</title>
        <authorList>
            <person name="Skennerton C.T."/>
            <person name="Barr J.J."/>
            <person name="Slater F.R."/>
            <person name="Bond P.L."/>
            <person name="Tyson G.W."/>
        </authorList>
    </citation>
    <scope>NUCLEOTIDE SEQUENCE [LARGE SCALE GENOMIC DNA]</scope>
    <source>
        <strain evidence="2">SK-01</strain>
    </source>
</reference>
<proteinExistence type="predicted"/>
<sequence>MANSNTTQVAGILSVPPTPQKVGDIGGRVRTLQGNFALTALPAGDTICIGKLPKGARLLPQSCIMVTTTQGTATLAVGSAPSQANGQLGGTITATKYGSARAYTTAADPLFLDQVANLGVEITAAYGEDIYITIGIAPATPGTLKTFLQYVVD</sequence>
<evidence type="ECO:0000313" key="2">
    <source>
        <dbReference type="Proteomes" id="UP000019812"/>
    </source>
</evidence>
<accession>A0A084XUA5</accession>
<dbReference type="EMBL" id="JDSS02000052">
    <property type="protein sequence ID" value="KFB66049.1"/>
    <property type="molecule type" value="Genomic_DNA"/>
</dbReference>
<comment type="caution">
    <text evidence="1">The sequence shown here is derived from an EMBL/GenBank/DDBJ whole genome shotgun (WGS) entry which is preliminary data.</text>
</comment>
<dbReference type="STRING" id="1457154.CAPSK01_004652"/>
<name>A0A084XUA5_9PROT</name>